<name>A0A7J5YLB8_DISMA</name>
<dbReference type="GO" id="GO:0051282">
    <property type="term" value="P:regulation of sequestering of calcium ion"/>
    <property type="evidence" value="ECO:0007669"/>
    <property type="project" value="UniProtKB-ARBA"/>
</dbReference>
<protein>
    <recommendedName>
        <fullName evidence="2">Triadin</fullName>
    </recommendedName>
</protein>
<keyword evidence="8" id="KW-0325">Glycoprotein</keyword>
<evidence type="ECO:0000256" key="5">
    <source>
        <dbReference type="ARBA" id="ARBA00022989"/>
    </source>
</evidence>
<evidence type="ECO:0000256" key="8">
    <source>
        <dbReference type="ARBA" id="ARBA00023180"/>
    </source>
</evidence>
<evidence type="ECO:0000313" key="14">
    <source>
        <dbReference type="Proteomes" id="UP000518266"/>
    </source>
</evidence>
<evidence type="ECO:0000256" key="4">
    <source>
        <dbReference type="ARBA" id="ARBA00022692"/>
    </source>
</evidence>
<gene>
    <name evidence="13" type="ORF">F7725_019964</name>
</gene>
<dbReference type="GO" id="GO:0033017">
    <property type="term" value="C:sarcoplasmic reticulum membrane"/>
    <property type="evidence" value="ECO:0007669"/>
    <property type="project" value="UniProtKB-SubCell"/>
</dbReference>
<keyword evidence="14" id="KW-1185">Reference proteome</keyword>
<comment type="caution">
    <text evidence="13">The sequence shown here is derived from an EMBL/GenBank/DDBJ whole genome shotgun (WGS) entry which is preliminary data.</text>
</comment>
<proteinExistence type="predicted"/>
<evidence type="ECO:0000256" key="11">
    <source>
        <dbReference type="SAM" id="Phobius"/>
    </source>
</evidence>
<dbReference type="EMBL" id="JAAKFY010000011">
    <property type="protein sequence ID" value="KAF3850245.1"/>
    <property type="molecule type" value="Genomic_DNA"/>
</dbReference>
<evidence type="ECO:0000256" key="2">
    <source>
        <dbReference type="ARBA" id="ARBA00016711"/>
    </source>
</evidence>
<evidence type="ECO:0000256" key="1">
    <source>
        <dbReference type="ARBA" id="ARBA00004157"/>
    </source>
</evidence>
<feature type="transmembrane region" description="Helical" evidence="11">
    <location>
        <begin position="34"/>
        <end position="57"/>
    </location>
</feature>
<evidence type="ECO:0000256" key="6">
    <source>
        <dbReference type="ARBA" id="ARBA00023136"/>
    </source>
</evidence>
<keyword evidence="6 11" id="KW-0472">Membrane</keyword>
<keyword evidence="5 11" id="KW-1133">Transmembrane helix</keyword>
<dbReference type="Proteomes" id="UP000518266">
    <property type="component" value="Unassembled WGS sequence"/>
</dbReference>
<evidence type="ECO:0000259" key="12">
    <source>
        <dbReference type="Pfam" id="PF05279"/>
    </source>
</evidence>
<evidence type="ECO:0000256" key="10">
    <source>
        <dbReference type="SAM" id="MobiDB-lite"/>
    </source>
</evidence>
<evidence type="ECO:0000256" key="7">
    <source>
        <dbReference type="ARBA" id="ARBA00023157"/>
    </source>
</evidence>
<evidence type="ECO:0000256" key="3">
    <source>
        <dbReference type="ARBA" id="ARBA00022553"/>
    </source>
</evidence>
<dbReference type="InterPro" id="IPR010798">
    <property type="entry name" value="Triadin"/>
</dbReference>
<sequence>MVIDSRTVDPGPAPGQKPKKTLNEELHSTFSSPLAWILVLALLITWSCVFVIVFDLADYKTVSGKCLLGKMGMKLQKNPQKPQQDRRRPHKGGERCHGESTNIISMIFSFAANLVAPEEEEGTVIENKRKQTEIYTQ</sequence>
<dbReference type="GO" id="GO:0005102">
    <property type="term" value="F:signaling receptor binding"/>
    <property type="evidence" value="ECO:0007669"/>
    <property type="project" value="InterPro"/>
</dbReference>
<dbReference type="AlphaFoldDB" id="A0A7J5YLB8"/>
<feature type="region of interest" description="Disordered" evidence="10">
    <location>
        <begin position="1"/>
        <end position="20"/>
    </location>
</feature>
<dbReference type="OrthoDB" id="9908116at2759"/>
<dbReference type="PANTHER" id="PTHR14106:SF0">
    <property type="entry name" value="TRIADIN"/>
    <property type="match status" value="1"/>
</dbReference>
<feature type="compositionally biased region" description="Basic and acidic residues" evidence="10">
    <location>
        <begin position="83"/>
        <end position="98"/>
    </location>
</feature>
<dbReference type="InterPro" id="IPR007943">
    <property type="entry name" value="Asp-B-hydro/Triadin_dom"/>
</dbReference>
<evidence type="ECO:0000256" key="9">
    <source>
        <dbReference type="ARBA" id="ARBA00046074"/>
    </source>
</evidence>
<keyword evidence="4 11" id="KW-0812">Transmembrane</keyword>
<feature type="domain" description="Aspartyl beta-hydroxylase/Triadin" evidence="12">
    <location>
        <begin position="31"/>
        <end position="66"/>
    </location>
</feature>
<reference evidence="13 14" key="1">
    <citation type="submission" date="2020-03" db="EMBL/GenBank/DDBJ databases">
        <title>Dissostichus mawsoni Genome sequencing and assembly.</title>
        <authorList>
            <person name="Park H."/>
        </authorList>
    </citation>
    <scope>NUCLEOTIDE SEQUENCE [LARGE SCALE GENOMIC DNA]</scope>
    <source>
        <strain evidence="13">DM0001</strain>
        <tissue evidence="13">Muscle</tissue>
    </source>
</reference>
<dbReference type="Pfam" id="PF05279">
    <property type="entry name" value="Asp-B-Hydro_N"/>
    <property type="match status" value="1"/>
</dbReference>
<organism evidence="13 14">
    <name type="scientific">Dissostichus mawsoni</name>
    <name type="common">Antarctic cod</name>
    <dbReference type="NCBI Taxonomy" id="36200"/>
    <lineage>
        <taxon>Eukaryota</taxon>
        <taxon>Metazoa</taxon>
        <taxon>Chordata</taxon>
        <taxon>Craniata</taxon>
        <taxon>Vertebrata</taxon>
        <taxon>Euteleostomi</taxon>
        <taxon>Actinopterygii</taxon>
        <taxon>Neopterygii</taxon>
        <taxon>Teleostei</taxon>
        <taxon>Neoteleostei</taxon>
        <taxon>Acanthomorphata</taxon>
        <taxon>Eupercaria</taxon>
        <taxon>Perciformes</taxon>
        <taxon>Notothenioidei</taxon>
        <taxon>Nototheniidae</taxon>
        <taxon>Dissostichus</taxon>
    </lineage>
</organism>
<keyword evidence="3" id="KW-0597">Phosphoprotein</keyword>
<comment type="subcellular location">
    <subcellularLocation>
        <location evidence="1">Sarcoplasmic reticulum membrane</location>
        <topology evidence="1">Single-pass type II membrane protein</topology>
    </subcellularLocation>
</comment>
<comment type="function">
    <text evidence="9">Contributes to the regulation of lumenal Ca2+ release via the sarcoplasmic reticulum calcium release channels RYR1 and RYR2, a key step in triggering skeletal and heart muscle contraction. Required for normal organization of the triad junction, where T-tubules and the sarcoplasmic reticulum terminal cisternae are in close contact. Required for normal skeletal muscle strength. Plays a role in excitation-contraction coupling in the heart and in regulating the rate of heart beats.</text>
</comment>
<accession>A0A7J5YLB8</accession>
<evidence type="ECO:0000313" key="13">
    <source>
        <dbReference type="EMBL" id="KAF3850245.1"/>
    </source>
</evidence>
<dbReference type="PANTHER" id="PTHR14106">
    <property type="entry name" value="TRIADIN"/>
    <property type="match status" value="1"/>
</dbReference>
<feature type="region of interest" description="Disordered" evidence="10">
    <location>
        <begin position="74"/>
        <end position="98"/>
    </location>
</feature>
<keyword evidence="7" id="KW-1015">Disulfide bond</keyword>